<proteinExistence type="predicted"/>
<reference evidence="1" key="1">
    <citation type="submission" date="2022-08" db="EMBL/GenBank/DDBJ databases">
        <title>Genome Sequence of Fusarium decemcellulare.</title>
        <authorList>
            <person name="Buettner E."/>
        </authorList>
    </citation>
    <scope>NUCLEOTIDE SEQUENCE</scope>
    <source>
        <strain evidence="1">Babe19</strain>
    </source>
</reference>
<comment type="caution">
    <text evidence="1">The sequence shown here is derived from an EMBL/GenBank/DDBJ whole genome shotgun (WGS) entry which is preliminary data.</text>
</comment>
<keyword evidence="2" id="KW-1185">Reference proteome</keyword>
<protein>
    <submittedName>
        <fullName evidence="1">Uncharacterized protein</fullName>
    </submittedName>
</protein>
<evidence type="ECO:0000313" key="2">
    <source>
        <dbReference type="Proteomes" id="UP001148629"/>
    </source>
</evidence>
<sequence length="493" mass="56830">MNAQQFVHTPLDKTTPSIRLLQIQPCQSDNDRPICRITTHTLDDECPSFIALSYAWGRDNPTHDIELDARTFRVRSNLWCALHQLSNCQLDVEAEYFWIDAICINQEDNDERAHQVGMMSKIYQGAAAVVAWLGPSLRDSDIAMKAIGQLSPDLEPGQEPGDKRSRDAFRNLFHRPYFRRLWVVQEVVLAKRVWVMCGRLVCSWGQLQKTLDWSSQTYYASQLIRAKQGDWGYHLEREPLTLDKLMLSVGSRECSDARDKVYALLSLIPRCEIHSAVLFVDYEVSREELFYRVTRYLRETHCWRLMWPYSFDIPNYDRIGEQLQISRGKIVAHGRMQSVIGGIQQLAAVVPMYTKYPHREPWASMNWSTWLNGWTTWILRDLDELLDSVGIRTSSIDNTYESLMRNGNNLGGLDGQTGWNDHEREIKAALRLRNGETWDVVGFALKKPVGCSCPSDKYLQAPQIVCAEQSDRSRRRQALLSWIQMAKSHLGLG</sequence>
<dbReference type="Proteomes" id="UP001148629">
    <property type="component" value="Unassembled WGS sequence"/>
</dbReference>
<gene>
    <name evidence="1" type="ORF">NM208_g8736</name>
</gene>
<accession>A0ACC1S471</accession>
<organism evidence="1 2">
    <name type="scientific">Fusarium decemcellulare</name>
    <dbReference type="NCBI Taxonomy" id="57161"/>
    <lineage>
        <taxon>Eukaryota</taxon>
        <taxon>Fungi</taxon>
        <taxon>Dikarya</taxon>
        <taxon>Ascomycota</taxon>
        <taxon>Pezizomycotina</taxon>
        <taxon>Sordariomycetes</taxon>
        <taxon>Hypocreomycetidae</taxon>
        <taxon>Hypocreales</taxon>
        <taxon>Nectriaceae</taxon>
        <taxon>Fusarium</taxon>
        <taxon>Fusarium decemcellulare species complex</taxon>
    </lineage>
</organism>
<evidence type="ECO:0000313" key="1">
    <source>
        <dbReference type="EMBL" id="KAJ3531763.1"/>
    </source>
</evidence>
<dbReference type="EMBL" id="JANRMS010001028">
    <property type="protein sequence ID" value="KAJ3531763.1"/>
    <property type="molecule type" value="Genomic_DNA"/>
</dbReference>
<name>A0ACC1S471_9HYPO</name>